<dbReference type="InterPro" id="IPR011333">
    <property type="entry name" value="SKP1/BTB/POZ_sf"/>
</dbReference>
<dbReference type="InterPro" id="IPR000210">
    <property type="entry name" value="BTB/POZ_dom"/>
</dbReference>
<dbReference type="Proteomes" id="UP001444661">
    <property type="component" value="Unassembled WGS sequence"/>
</dbReference>
<keyword evidence="3" id="KW-1185">Reference proteome</keyword>
<evidence type="ECO:0000259" key="1">
    <source>
        <dbReference type="PROSITE" id="PS50097"/>
    </source>
</evidence>
<dbReference type="PANTHER" id="PTHR47843:SF5">
    <property type="entry name" value="BTB_POZ DOMAIN PROTEIN"/>
    <property type="match status" value="1"/>
</dbReference>
<evidence type="ECO:0000313" key="2">
    <source>
        <dbReference type="EMBL" id="KAK8023844.1"/>
    </source>
</evidence>
<comment type="caution">
    <text evidence="2">The sequence shown here is derived from an EMBL/GenBank/DDBJ whole genome shotgun (WGS) entry which is preliminary data.</text>
</comment>
<dbReference type="SUPFAM" id="SSF54695">
    <property type="entry name" value="POZ domain"/>
    <property type="match status" value="1"/>
</dbReference>
<dbReference type="EMBL" id="JAQQWK010000011">
    <property type="protein sequence ID" value="KAK8023844.1"/>
    <property type="molecule type" value="Genomic_DNA"/>
</dbReference>
<name>A0ABR1S0Z3_9PEZI</name>
<dbReference type="PROSITE" id="PS50097">
    <property type="entry name" value="BTB"/>
    <property type="match status" value="1"/>
</dbReference>
<sequence>MMSLFKSDDETENMLSSDKLLKSSDFADVKVSCGDRSWNLHKVVLCSRSPFFKKALLGVFEEAGTSHVILRENDPDEVDGVIEYIYTGRVSQQLLKERNTNAYVKMFELGDFFDLPGLRQKSLQLLDDRFLTDLVKDVSRHIEMESTCEERLSDVFQCHPDKLADFRHVVQSAYGDGYTELQLKTYEPIRRLVRQFVGHTFMQAARLPTFQELLREFPALAAGLFISMAEWEPELSAPLIVEPPLRCRKGRERLYSHKNAYTTVVCQQKSISVQAHVEGVCEKCA</sequence>
<organism evidence="2 3">
    <name type="scientific">Apiospora rasikravindrae</name>
    <dbReference type="NCBI Taxonomy" id="990691"/>
    <lineage>
        <taxon>Eukaryota</taxon>
        <taxon>Fungi</taxon>
        <taxon>Dikarya</taxon>
        <taxon>Ascomycota</taxon>
        <taxon>Pezizomycotina</taxon>
        <taxon>Sordariomycetes</taxon>
        <taxon>Xylariomycetidae</taxon>
        <taxon>Amphisphaeriales</taxon>
        <taxon>Apiosporaceae</taxon>
        <taxon>Apiospora</taxon>
    </lineage>
</organism>
<feature type="domain" description="BTB" evidence="1">
    <location>
        <begin position="27"/>
        <end position="94"/>
    </location>
</feature>
<dbReference type="Gene3D" id="3.30.710.10">
    <property type="entry name" value="Potassium Channel Kv1.1, Chain A"/>
    <property type="match status" value="1"/>
</dbReference>
<accession>A0ABR1S0Z3</accession>
<reference evidence="2 3" key="1">
    <citation type="submission" date="2023-01" db="EMBL/GenBank/DDBJ databases">
        <title>Analysis of 21 Apiospora genomes using comparative genomics revels a genus with tremendous synthesis potential of carbohydrate active enzymes and secondary metabolites.</title>
        <authorList>
            <person name="Sorensen T."/>
        </authorList>
    </citation>
    <scope>NUCLEOTIDE SEQUENCE [LARGE SCALE GENOMIC DNA]</scope>
    <source>
        <strain evidence="2 3">CBS 33761</strain>
    </source>
</reference>
<dbReference type="Pfam" id="PF00651">
    <property type="entry name" value="BTB"/>
    <property type="match status" value="1"/>
</dbReference>
<proteinExistence type="predicted"/>
<dbReference type="PANTHER" id="PTHR47843">
    <property type="entry name" value="BTB DOMAIN-CONTAINING PROTEIN-RELATED"/>
    <property type="match status" value="1"/>
</dbReference>
<protein>
    <recommendedName>
        <fullName evidence="1">BTB domain-containing protein</fullName>
    </recommendedName>
</protein>
<evidence type="ECO:0000313" key="3">
    <source>
        <dbReference type="Proteomes" id="UP001444661"/>
    </source>
</evidence>
<dbReference type="CDD" id="cd18186">
    <property type="entry name" value="BTB_POZ_ZBTB_KLHL-like"/>
    <property type="match status" value="1"/>
</dbReference>
<gene>
    <name evidence="2" type="ORF">PG993_011910</name>
</gene>
<dbReference type="SMART" id="SM00225">
    <property type="entry name" value="BTB"/>
    <property type="match status" value="1"/>
</dbReference>